<keyword evidence="6 10" id="KW-0408">Iron</keyword>
<dbReference type="GO" id="GO:0005743">
    <property type="term" value="C:mitochondrial inner membrane"/>
    <property type="evidence" value="ECO:0007669"/>
    <property type="project" value="UniProtKB-SubCell"/>
</dbReference>
<evidence type="ECO:0000256" key="11">
    <source>
        <dbReference type="SAM" id="MobiDB-lite"/>
    </source>
</evidence>
<keyword evidence="5 10" id="KW-0999">Mitochondrion inner membrane</keyword>
<dbReference type="PROSITE" id="PS00822">
    <property type="entry name" value="CYTO_HEME_LYASE_2"/>
    <property type="match status" value="1"/>
</dbReference>
<dbReference type="InterPro" id="IPR000511">
    <property type="entry name" value="Holocyt_c/c1_synthase"/>
</dbReference>
<comment type="subcellular location">
    <subcellularLocation>
        <location evidence="1 10">Mitochondrion inner membrane</location>
    </subcellularLocation>
</comment>
<keyword evidence="3 10" id="KW-0349">Heme</keyword>
<sequence>MGFLWNDNNKDLNAKSKGITKDESPPPATVELPKESKTSYLKTNLKHILKMSASGESADGCPILNLNKGKEVVDEPELVHNDSTIINSTNNMPDLRNAKQSWQKLDLPKEREISTIPKNDGSLWEYPSPQQMYNAMVRKGKIDSVTGQEIPEEDVESMVDVHNFLNELCWQEIVHWESITQNLKDSDLKLVKFTGRPNDLTPRARVYHELSKIFPNTIAGNLPFDRHDWFVRRNNGQMIRYVIDFYEQPDDEITGEPVFSCDIRPGLDNFSNCKDRFVRYWFSKE</sequence>
<evidence type="ECO:0000256" key="3">
    <source>
        <dbReference type="ARBA" id="ARBA00022617"/>
    </source>
</evidence>
<dbReference type="PANTHER" id="PTHR12743">
    <property type="entry name" value="CYTOCHROME C1 HEME LYASE"/>
    <property type="match status" value="1"/>
</dbReference>
<evidence type="ECO:0000256" key="2">
    <source>
        <dbReference type="ARBA" id="ARBA00007255"/>
    </source>
</evidence>
<organism evidence="12 13">
    <name type="scientific">Hanseniaspora valbyensis NRRL Y-1626</name>
    <dbReference type="NCBI Taxonomy" id="766949"/>
    <lineage>
        <taxon>Eukaryota</taxon>
        <taxon>Fungi</taxon>
        <taxon>Dikarya</taxon>
        <taxon>Ascomycota</taxon>
        <taxon>Saccharomycotina</taxon>
        <taxon>Saccharomycetes</taxon>
        <taxon>Saccharomycodales</taxon>
        <taxon>Saccharomycodaceae</taxon>
        <taxon>Hanseniaspora</taxon>
    </lineage>
</organism>
<evidence type="ECO:0000256" key="1">
    <source>
        <dbReference type="ARBA" id="ARBA00004273"/>
    </source>
</evidence>
<comment type="catalytic activity">
    <reaction evidence="10">
        <text>holo-[cytochrome c] = apo-[cytochrome c] + heme b</text>
        <dbReference type="Rhea" id="RHEA:22648"/>
        <dbReference type="Rhea" id="RHEA-COMP:10725"/>
        <dbReference type="Rhea" id="RHEA-COMP:10726"/>
        <dbReference type="ChEBI" id="CHEBI:29950"/>
        <dbReference type="ChEBI" id="CHEBI:60344"/>
        <dbReference type="ChEBI" id="CHEBI:83739"/>
        <dbReference type="EC" id="4.4.1.17"/>
    </reaction>
</comment>
<evidence type="ECO:0000256" key="7">
    <source>
        <dbReference type="ARBA" id="ARBA00023128"/>
    </source>
</evidence>
<evidence type="ECO:0000256" key="6">
    <source>
        <dbReference type="ARBA" id="ARBA00023004"/>
    </source>
</evidence>
<feature type="compositionally biased region" description="Basic and acidic residues" evidence="11">
    <location>
        <begin position="8"/>
        <end position="24"/>
    </location>
</feature>
<evidence type="ECO:0000313" key="13">
    <source>
        <dbReference type="Proteomes" id="UP000092321"/>
    </source>
</evidence>
<dbReference type="OrthoDB" id="1158011at2759"/>
<comment type="similarity">
    <text evidence="2 10">Belongs to the cytochrome c-type heme lyase family.</text>
</comment>
<evidence type="ECO:0000256" key="8">
    <source>
        <dbReference type="ARBA" id="ARBA00023136"/>
    </source>
</evidence>
<name>A0A1B7TKF3_9ASCO</name>
<dbReference type="PROSITE" id="PS00821">
    <property type="entry name" value="CYTO_HEME_LYASE_1"/>
    <property type="match status" value="1"/>
</dbReference>
<keyword evidence="8 10" id="KW-0472">Membrane</keyword>
<feature type="region of interest" description="Disordered" evidence="11">
    <location>
        <begin position="1"/>
        <end position="36"/>
    </location>
</feature>
<dbReference type="PANTHER" id="PTHR12743:SF3">
    <property type="entry name" value="HOLOCYTOCHROME-C SYNTHASE"/>
    <property type="match status" value="1"/>
</dbReference>
<dbReference type="Proteomes" id="UP000092321">
    <property type="component" value="Unassembled WGS sequence"/>
</dbReference>
<keyword evidence="9 10" id="KW-0456">Lyase</keyword>
<gene>
    <name evidence="12" type="ORF">HANVADRAFT_51111</name>
</gene>
<dbReference type="GO" id="GO:0046872">
    <property type="term" value="F:metal ion binding"/>
    <property type="evidence" value="ECO:0007669"/>
    <property type="project" value="UniProtKB-KW"/>
</dbReference>
<evidence type="ECO:0000256" key="4">
    <source>
        <dbReference type="ARBA" id="ARBA00022723"/>
    </source>
</evidence>
<comment type="function">
    <text evidence="10">Lyase that catalyzes the covalent linking of the heme group to the cytochrome C apoprotein to produce the mature functional cytochrome.</text>
</comment>
<keyword evidence="7 10" id="KW-0496">Mitochondrion</keyword>
<evidence type="ECO:0000256" key="9">
    <source>
        <dbReference type="ARBA" id="ARBA00023239"/>
    </source>
</evidence>
<evidence type="ECO:0000256" key="10">
    <source>
        <dbReference type="RuleBase" id="RU363130"/>
    </source>
</evidence>
<proteinExistence type="inferred from homology"/>
<protein>
    <recommendedName>
        <fullName evidence="10">Holocytochrome c-type synthase</fullName>
        <ecNumber evidence="10">4.4.1.17</ecNumber>
    </recommendedName>
</protein>
<keyword evidence="4 10" id="KW-0479">Metal-binding</keyword>
<evidence type="ECO:0000313" key="12">
    <source>
        <dbReference type="EMBL" id="OBA29209.1"/>
    </source>
</evidence>
<dbReference type="AlphaFoldDB" id="A0A1B7TKF3"/>
<dbReference type="EMBL" id="LXPE01000001">
    <property type="protein sequence ID" value="OBA29209.1"/>
    <property type="molecule type" value="Genomic_DNA"/>
</dbReference>
<dbReference type="GO" id="GO:0004408">
    <property type="term" value="F:holocytochrome-c synthase activity"/>
    <property type="evidence" value="ECO:0007669"/>
    <property type="project" value="UniProtKB-EC"/>
</dbReference>
<reference evidence="13" key="1">
    <citation type="journal article" date="2016" name="Proc. Natl. Acad. Sci. U.S.A.">
        <title>Comparative genomics of biotechnologically important yeasts.</title>
        <authorList>
            <person name="Riley R."/>
            <person name="Haridas S."/>
            <person name="Wolfe K.H."/>
            <person name="Lopes M.R."/>
            <person name="Hittinger C.T."/>
            <person name="Goeker M."/>
            <person name="Salamov A.A."/>
            <person name="Wisecaver J.H."/>
            <person name="Long T.M."/>
            <person name="Calvey C.H."/>
            <person name="Aerts A.L."/>
            <person name="Barry K.W."/>
            <person name="Choi C."/>
            <person name="Clum A."/>
            <person name="Coughlan A.Y."/>
            <person name="Deshpande S."/>
            <person name="Douglass A.P."/>
            <person name="Hanson S.J."/>
            <person name="Klenk H.-P."/>
            <person name="LaButti K.M."/>
            <person name="Lapidus A."/>
            <person name="Lindquist E.A."/>
            <person name="Lipzen A.M."/>
            <person name="Meier-Kolthoff J.P."/>
            <person name="Ohm R.A."/>
            <person name="Otillar R.P."/>
            <person name="Pangilinan J.L."/>
            <person name="Peng Y."/>
            <person name="Rokas A."/>
            <person name="Rosa C.A."/>
            <person name="Scheuner C."/>
            <person name="Sibirny A.A."/>
            <person name="Slot J.C."/>
            <person name="Stielow J.B."/>
            <person name="Sun H."/>
            <person name="Kurtzman C.P."/>
            <person name="Blackwell M."/>
            <person name="Grigoriev I.V."/>
            <person name="Jeffries T.W."/>
        </authorList>
    </citation>
    <scope>NUCLEOTIDE SEQUENCE [LARGE SCALE GENOMIC DNA]</scope>
    <source>
        <strain evidence="13">NRRL Y-1626</strain>
    </source>
</reference>
<dbReference type="EC" id="4.4.1.17" evidence="10"/>
<dbReference type="Pfam" id="PF01265">
    <property type="entry name" value="Cyto_heme_lyase"/>
    <property type="match status" value="1"/>
</dbReference>
<keyword evidence="13" id="KW-1185">Reference proteome</keyword>
<accession>A0A1B7TKF3</accession>
<evidence type="ECO:0000256" key="5">
    <source>
        <dbReference type="ARBA" id="ARBA00022792"/>
    </source>
</evidence>
<comment type="caution">
    <text evidence="12">The sequence shown here is derived from an EMBL/GenBank/DDBJ whole genome shotgun (WGS) entry which is preliminary data.</text>
</comment>